<sequence length="554" mass="64171">MEKVEVLSNEERTRVEALLRICFWDVENFDKNVTYKFVVLSDNRSFWSKIIRVLLSWKTAELARLHPKSLFMKIPRVSDNVKNIETKMYDKDQENKDAEVLVTLTKYELSWYQCYGNDKIPYFPMPKFYGAEDVTEPGTGILALEDLSDRIKAMGLFPGFSLNQLERVMDALAGFHYHFITEKSQSWVAHFDRTSEIDQGFQDFQFEAALMFENIRPELFKGKMAAMKGCFSVDAAISAHYSFEELGVPPVLVHCDMNPTNLLWDVDFKELVAVIDFQLLHTGNFAEDIVRILLLTMPRQQRQKHTNMLLKRYHDTISALFNGNPPYTLQKVHEAYDRIFMYACNFAIFAMGTYYNMYNNIEKDDIKRNQIQEEIIDRAYGTVIEAERLMNSRKSGGMNGRKAINLAVSFGNCTHFATNFKRGGIDRLTGDNEERKGNEKQDIPEDPEVLAARQEQEERRKEKHRKMEADREKMRRNIREKYNIKNKDDENEQVEGRIMGNRKTPEQVAIEHKQADDSILAQLGLTEVVDKAKTTVNGALDTLKGIVTFGPFSK</sequence>
<dbReference type="InterPro" id="IPR052961">
    <property type="entry name" value="Oxido-Kinase-like_Enzymes"/>
</dbReference>
<evidence type="ECO:0000256" key="5">
    <source>
        <dbReference type="SAM" id="MobiDB-lite"/>
    </source>
</evidence>
<accession>A0ABR1EXY0</accession>
<comment type="caution">
    <text evidence="7">The sequence shown here is derived from an EMBL/GenBank/DDBJ whole genome shotgun (WGS) entry which is preliminary data.</text>
</comment>
<dbReference type="EMBL" id="JAVFWL010000006">
    <property type="protein sequence ID" value="KAK6766736.1"/>
    <property type="molecule type" value="Genomic_DNA"/>
</dbReference>
<dbReference type="Pfam" id="PF05835">
    <property type="entry name" value="Synaphin"/>
    <property type="match status" value="1"/>
</dbReference>
<feature type="compositionally biased region" description="Basic and acidic residues" evidence="5">
    <location>
        <begin position="424"/>
        <end position="443"/>
    </location>
</feature>
<evidence type="ECO:0000256" key="3">
    <source>
        <dbReference type="ARBA" id="ARBA00022483"/>
    </source>
</evidence>
<feature type="region of interest" description="Disordered" evidence="5">
    <location>
        <begin position="424"/>
        <end position="447"/>
    </location>
</feature>
<protein>
    <recommendedName>
        <fullName evidence="6">CHK kinase-like domain-containing protein</fullName>
    </recommendedName>
</protein>
<comment type="similarity">
    <text evidence="1">Belongs to the complexin/synaphin family.</text>
</comment>
<evidence type="ECO:0000256" key="2">
    <source>
        <dbReference type="ARBA" id="ARBA00022448"/>
    </source>
</evidence>
<dbReference type="PANTHER" id="PTHR23020:SF41">
    <property type="entry name" value="AMINOGLYCOSIDE PHOSPHOTRANSFERASE DOMAIN-CONTAINING PROTEIN"/>
    <property type="match status" value="1"/>
</dbReference>
<dbReference type="CDD" id="cd22808">
    <property type="entry name" value="Complexin_NTD_CPLX_I_II"/>
    <property type="match status" value="1"/>
</dbReference>
<keyword evidence="4" id="KW-0532">Neurotransmitter transport</keyword>
<dbReference type="InterPro" id="IPR008849">
    <property type="entry name" value="Synaphin"/>
</dbReference>
<reference evidence="7 8" key="1">
    <citation type="submission" date="2023-08" db="EMBL/GenBank/DDBJ databases">
        <title>A Necator americanus chromosomal reference genome.</title>
        <authorList>
            <person name="Ilik V."/>
            <person name="Petrzelkova K.J."/>
            <person name="Pardy F."/>
            <person name="Fuh T."/>
            <person name="Niatou-Singa F.S."/>
            <person name="Gouil Q."/>
            <person name="Baker L."/>
            <person name="Ritchie M.E."/>
            <person name="Jex A.R."/>
            <person name="Gazzola D."/>
            <person name="Li H."/>
            <person name="Toshio Fujiwara R."/>
            <person name="Zhan B."/>
            <person name="Aroian R.V."/>
            <person name="Pafco B."/>
            <person name="Schwarz E.M."/>
        </authorList>
    </citation>
    <scope>NUCLEOTIDE SEQUENCE [LARGE SCALE GENOMIC DNA]</scope>
    <source>
        <strain evidence="7 8">Aroian</strain>
        <tissue evidence="7">Whole animal</tissue>
    </source>
</reference>
<dbReference type="PANTHER" id="PTHR23020">
    <property type="entry name" value="UNCHARACTERIZED NUCLEAR HORMONE RECEPTOR-RELATED"/>
    <property type="match status" value="1"/>
</dbReference>
<dbReference type="InterPro" id="IPR015897">
    <property type="entry name" value="CHK_kinase-like"/>
</dbReference>
<dbReference type="InterPro" id="IPR012877">
    <property type="entry name" value="Dhs-27"/>
</dbReference>
<evidence type="ECO:0000259" key="6">
    <source>
        <dbReference type="SMART" id="SM00587"/>
    </source>
</evidence>
<feature type="region of interest" description="Disordered" evidence="5">
    <location>
        <begin position="453"/>
        <end position="472"/>
    </location>
</feature>
<keyword evidence="8" id="KW-1185">Reference proteome</keyword>
<feature type="compositionally biased region" description="Basic and acidic residues" evidence="5">
    <location>
        <begin position="454"/>
        <end position="472"/>
    </location>
</feature>
<dbReference type="Gene3D" id="1.20.5.580">
    <property type="entry name" value="Single Helix bin"/>
    <property type="match status" value="1"/>
</dbReference>
<keyword evidence="2" id="KW-0813">Transport</keyword>
<evidence type="ECO:0000313" key="7">
    <source>
        <dbReference type="EMBL" id="KAK6766736.1"/>
    </source>
</evidence>
<evidence type="ECO:0000256" key="1">
    <source>
        <dbReference type="ARBA" id="ARBA00005396"/>
    </source>
</evidence>
<dbReference type="SUPFAM" id="SSF58038">
    <property type="entry name" value="SNARE fusion complex"/>
    <property type="match status" value="1"/>
</dbReference>
<evidence type="ECO:0000313" key="8">
    <source>
        <dbReference type="Proteomes" id="UP001303046"/>
    </source>
</evidence>
<keyword evidence="3" id="KW-0268">Exocytosis</keyword>
<feature type="domain" description="CHK kinase-like" evidence="6">
    <location>
        <begin position="142"/>
        <end position="323"/>
    </location>
</feature>
<dbReference type="InterPro" id="IPR011009">
    <property type="entry name" value="Kinase-like_dom_sf"/>
</dbReference>
<dbReference type="SMART" id="SM00587">
    <property type="entry name" value="CHK"/>
    <property type="match status" value="1"/>
</dbReference>
<dbReference type="Gene3D" id="3.90.1200.10">
    <property type="match status" value="1"/>
</dbReference>
<dbReference type="Pfam" id="PF07914">
    <property type="entry name" value="DUF1679"/>
    <property type="match status" value="1"/>
</dbReference>
<name>A0ABR1EXY0_NECAM</name>
<gene>
    <name evidence="7" type="primary">Necator_chrX.g26341</name>
    <name evidence="7" type="ORF">RB195_026175</name>
</gene>
<dbReference type="SUPFAM" id="SSF56112">
    <property type="entry name" value="Protein kinase-like (PK-like)"/>
    <property type="match status" value="1"/>
</dbReference>
<evidence type="ECO:0000256" key="4">
    <source>
        <dbReference type="ARBA" id="ARBA00022775"/>
    </source>
</evidence>
<proteinExistence type="inferred from homology"/>
<dbReference type="Proteomes" id="UP001303046">
    <property type="component" value="Unassembled WGS sequence"/>
</dbReference>
<organism evidence="7 8">
    <name type="scientific">Necator americanus</name>
    <name type="common">Human hookworm</name>
    <dbReference type="NCBI Taxonomy" id="51031"/>
    <lineage>
        <taxon>Eukaryota</taxon>
        <taxon>Metazoa</taxon>
        <taxon>Ecdysozoa</taxon>
        <taxon>Nematoda</taxon>
        <taxon>Chromadorea</taxon>
        <taxon>Rhabditida</taxon>
        <taxon>Rhabditina</taxon>
        <taxon>Rhabditomorpha</taxon>
        <taxon>Strongyloidea</taxon>
        <taxon>Ancylostomatidae</taxon>
        <taxon>Bunostominae</taxon>
        <taxon>Necator</taxon>
    </lineage>
</organism>